<evidence type="ECO:0000313" key="6">
    <source>
        <dbReference type="EMBL" id="RXJ52198.1"/>
    </source>
</evidence>
<reference evidence="6 7" key="1">
    <citation type="submission" date="2019-01" db="EMBL/GenBank/DDBJ databases">
        <title>Genome sequence of the Antarctic species Gelidibacter gilvus ACAM 158(T).</title>
        <authorList>
            <person name="Bowman J.P."/>
        </authorList>
    </citation>
    <scope>NUCLEOTIDE SEQUENCE [LARGE SCALE GENOMIC DNA]</scope>
    <source>
        <strain evidence="6 7">IC158</strain>
    </source>
</reference>
<organism evidence="6 7">
    <name type="scientific">Gelidibacter gilvus</name>
    <dbReference type="NCBI Taxonomy" id="59602"/>
    <lineage>
        <taxon>Bacteria</taxon>
        <taxon>Pseudomonadati</taxon>
        <taxon>Bacteroidota</taxon>
        <taxon>Flavobacteriia</taxon>
        <taxon>Flavobacteriales</taxon>
        <taxon>Flavobacteriaceae</taxon>
        <taxon>Gelidibacter</taxon>
    </lineage>
</organism>
<dbReference type="NCBIfam" id="TIGR01730">
    <property type="entry name" value="RND_mfp"/>
    <property type="match status" value="1"/>
</dbReference>
<dbReference type="AlphaFoldDB" id="A0A4Q0XJ87"/>
<evidence type="ECO:0000259" key="3">
    <source>
        <dbReference type="Pfam" id="PF25893"/>
    </source>
</evidence>
<dbReference type="EMBL" id="SDDZ01000001">
    <property type="protein sequence ID" value="RXJ52198.1"/>
    <property type="molecule type" value="Genomic_DNA"/>
</dbReference>
<feature type="domain" description="CusB-like beta-barrel" evidence="4">
    <location>
        <begin position="226"/>
        <end position="296"/>
    </location>
</feature>
<name>A0A4Q0XJ87_9FLAO</name>
<evidence type="ECO:0000313" key="7">
    <source>
        <dbReference type="Proteomes" id="UP000289792"/>
    </source>
</evidence>
<dbReference type="Pfam" id="PF25893">
    <property type="entry name" value="HH_CzcB"/>
    <property type="match status" value="1"/>
</dbReference>
<dbReference type="InterPro" id="IPR058792">
    <property type="entry name" value="Beta-barrel_RND_2"/>
</dbReference>
<protein>
    <submittedName>
        <fullName evidence="6">Efflux RND transporter periplasmic adaptor subunit</fullName>
    </submittedName>
</protein>
<dbReference type="Pfam" id="PF25973">
    <property type="entry name" value="BSH_CzcB"/>
    <property type="match status" value="1"/>
</dbReference>
<dbReference type="GO" id="GO:0022857">
    <property type="term" value="F:transmembrane transporter activity"/>
    <property type="evidence" value="ECO:0007669"/>
    <property type="project" value="InterPro"/>
</dbReference>
<evidence type="ECO:0000256" key="2">
    <source>
        <dbReference type="ARBA" id="ARBA00022448"/>
    </source>
</evidence>
<dbReference type="Gene3D" id="1.10.287.470">
    <property type="entry name" value="Helix hairpin bin"/>
    <property type="match status" value="1"/>
</dbReference>
<dbReference type="GO" id="GO:0016020">
    <property type="term" value="C:membrane"/>
    <property type="evidence" value="ECO:0007669"/>
    <property type="project" value="InterPro"/>
</dbReference>
<comment type="caution">
    <text evidence="6">The sequence shown here is derived from an EMBL/GenBank/DDBJ whole genome shotgun (WGS) entry which is preliminary data.</text>
</comment>
<keyword evidence="2" id="KW-0813">Transport</keyword>
<dbReference type="GO" id="GO:0060003">
    <property type="term" value="P:copper ion export"/>
    <property type="evidence" value="ECO:0007669"/>
    <property type="project" value="TreeGrafter"/>
</dbReference>
<dbReference type="RefSeq" id="WP_129015335.1">
    <property type="nucleotide sequence ID" value="NZ_SDDZ01000001.1"/>
</dbReference>
<keyword evidence="7" id="KW-1185">Reference proteome</keyword>
<dbReference type="Proteomes" id="UP000289792">
    <property type="component" value="Unassembled WGS sequence"/>
</dbReference>
<feature type="domain" description="CzcB-like alpha-helical hairpin" evidence="3">
    <location>
        <begin position="114"/>
        <end position="170"/>
    </location>
</feature>
<feature type="domain" description="CzcB-like barrel-sandwich hybrid" evidence="5">
    <location>
        <begin position="77"/>
        <end position="219"/>
    </location>
</feature>
<dbReference type="PANTHER" id="PTHR30097:SF4">
    <property type="entry name" value="SLR6042 PROTEIN"/>
    <property type="match status" value="1"/>
</dbReference>
<dbReference type="GO" id="GO:0015679">
    <property type="term" value="P:plasma membrane copper ion transport"/>
    <property type="evidence" value="ECO:0007669"/>
    <property type="project" value="TreeGrafter"/>
</dbReference>
<sequence>MKQLYIVFIFMLLVACGNDKKEEQIEKIQLKSDELVVSKEQFDGEKMAFGTLLEHDFNSIVKVSGLIEVPTQNQSSVSTFMGGYVTKSPLLIGDEVKKGQFLLTLESTEFVEIQQRYSEIAQQLNFLKSEFTRQKTLYDEKISSEKNFLKAESDYKSSLAHYNGLKKKLQMLNINPTSVESGTITSTINLYAPIDGFVTKVNVSNGTYVSPADIILEIIDTKHIHLELSVFEKDILKVKKGQGIDFRIPEASDSIYKAEVHLVGTTIDPTNRRVVVHGHIENDHTAFIVGMFAEADIIVGSSNGIALPKTAVIQVENDYFALVLDKETSSDYYFTKVKLDIGLQTEDVVEVLNAVSLKDKKIVVNGTYMLLNEADDGGHAH</sequence>
<gene>
    <name evidence="6" type="ORF">ESZ48_00390</name>
</gene>
<dbReference type="Gene3D" id="2.40.30.170">
    <property type="match status" value="1"/>
</dbReference>
<evidence type="ECO:0000256" key="1">
    <source>
        <dbReference type="ARBA" id="ARBA00009477"/>
    </source>
</evidence>
<dbReference type="InterPro" id="IPR058648">
    <property type="entry name" value="HH_CzcB-like"/>
</dbReference>
<proteinExistence type="inferred from homology"/>
<dbReference type="InterPro" id="IPR058647">
    <property type="entry name" value="BSH_CzcB-like"/>
</dbReference>
<evidence type="ECO:0000259" key="5">
    <source>
        <dbReference type="Pfam" id="PF25973"/>
    </source>
</evidence>
<dbReference type="GO" id="GO:0030313">
    <property type="term" value="C:cell envelope"/>
    <property type="evidence" value="ECO:0007669"/>
    <property type="project" value="TreeGrafter"/>
</dbReference>
<comment type="similarity">
    <text evidence="1">Belongs to the membrane fusion protein (MFP) (TC 8.A.1) family.</text>
</comment>
<dbReference type="Pfam" id="PF25954">
    <property type="entry name" value="Beta-barrel_RND_2"/>
    <property type="match status" value="1"/>
</dbReference>
<dbReference type="InterPro" id="IPR051909">
    <property type="entry name" value="MFP_Cation_Efflux"/>
</dbReference>
<dbReference type="SUPFAM" id="SSF111369">
    <property type="entry name" value="HlyD-like secretion proteins"/>
    <property type="match status" value="1"/>
</dbReference>
<dbReference type="PANTHER" id="PTHR30097">
    <property type="entry name" value="CATION EFFLUX SYSTEM PROTEIN CUSB"/>
    <property type="match status" value="1"/>
</dbReference>
<dbReference type="Gene3D" id="2.40.50.100">
    <property type="match status" value="1"/>
</dbReference>
<dbReference type="InterPro" id="IPR006143">
    <property type="entry name" value="RND_pump_MFP"/>
</dbReference>
<evidence type="ECO:0000259" key="4">
    <source>
        <dbReference type="Pfam" id="PF25954"/>
    </source>
</evidence>
<dbReference type="PROSITE" id="PS51257">
    <property type="entry name" value="PROKAR_LIPOPROTEIN"/>
    <property type="match status" value="1"/>
</dbReference>
<accession>A0A4Q0XJ87</accession>
<dbReference type="OrthoDB" id="9814657at2"/>